<evidence type="ECO:0000256" key="3">
    <source>
        <dbReference type="ARBA" id="ARBA00022801"/>
    </source>
</evidence>
<dbReference type="PROSITE" id="PS00135">
    <property type="entry name" value="TRYPSIN_SER"/>
    <property type="match status" value="1"/>
</dbReference>
<evidence type="ECO:0000256" key="1">
    <source>
        <dbReference type="ARBA" id="ARBA00009228"/>
    </source>
</evidence>
<evidence type="ECO:0000256" key="5">
    <source>
        <dbReference type="ARBA" id="ARBA00023157"/>
    </source>
</evidence>
<evidence type="ECO:0000256" key="2">
    <source>
        <dbReference type="ARBA" id="ARBA00022670"/>
    </source>
</evidence>
<reference evidence="9" key="1">
    <citation type="submission" date="2025-08" db="UniProtKB">
        <authorList>
            <consortium name="Ensembl"/>
        </authorList>
    </citation>
    <scope>IDENTIFICATION</scope>
</reference>
<sequence length="256" mass="27996">TTVKMPATKTLATRALAVWLLLVTARAEEQDKVVHGGPCDSDSHPFQAALYNSGHLLCGGVLIHPSWVLTAAHCKKPNLQVYLGKHNLQQREASQQQISVAHTVIHPRYDPASHDNDIMMVQLEVPVKLSEKIHPLPLSRNCTAKDSSCSILGWGKMENGDLPDTIQCANVKLVSHSECERAYPGHITRNMVCAGDEKEGMDSCQGDSGGPLLCGGRLRGIVSWGNIPCGSEKKPGVYTDVCRYRGWIRNTIRSKP</sequence>
<keyword evidence="4 6" id="KW-0720">Serine protease</keyword>
<comment type="similarity">
    <text evidence="1">Belongs to the peptidase S1 family. Snake venom subfamily.</text>
</comment>
<dbReference type="GO" id="GO:0005654">
    <property type="term" value="C:nucleoplasm"/>
    <property type="evidence" value="ECO:0007669"/>
    <property type="project" value="Ensembl"/>
</dbReference>
<dbReference type="GeneTree" id="ENSGT01030000234551"/>
<dbReference type="SMART" id="SM00020">
    <property type="entry name" value="Tryp_SPc"/>
    <property type="match status" value="1"/>
</dbReference>
<feature type="chain" id="PRO_5034445114" evidence="7">
    <location>
        <begin position="28"/>
        <end position="256"/>
    </location>
</feature>
<evidence type="ECO:0000256" key="6">
    <source>
        <dbReference type="RuleBase" id="RU363034"/>
    </source>
</evidence>
<keyword evidence="2 6" id="KW-0645">Protease</keyword>
<dbReference type="GO" id="GO:0045745">
    <property type="term" value="P:positive regulation of G protein-coupled receptor signaling pathway"/>
    <property type="evidence" value="ECO:0007669"/>
    <property type="project" value="Ensembl"/>
</dbReference>
<dbReference type="InterPro" id="IPR001314">
    <property type="entry name" value="Peptidase_S1A"/>
</dbReference>
<dbReference type="FunFam" id="2.40.10.10:FF:000021">
    <property type="entry name" value="Kallikrein 1"/>
    <property type="match status" value="1"/>
</dbReference>
<dbReference type="PROSITE" id="PS50240">
    <property type="entry name" value="TRYPSIN_DOM"/>
    <property type="match status" value="1"/>
</dbReference>
<dbReference type="GO" id="GO:0031965">
    <property type="term" value="C:nuclear membrane"/>
    <property type="evidence" value="ECO:0007669"/>
    <property type="project" value="Ensembl"/>
</dbReference>
<accession>A0A8C5KTJ7</accession>
<dbReference type="AlphaFoldDB" id="A0A8C5KTJ7"/>
<dbReference type="OMA" id="RHDNDIM"/>
<dbReference type="GO" id="GO:0004252">
    <property type="term" value="F:serine-type endopeptidase activity"/>
    <property type="evidence" value="ECO:0007669"/>
    <property type="project" value="Ensembl"/>
</dbReference>
<gene>
    <name evidence="9" type="primary">Klk6</name>
</gene>
<evidence type="ECO:0000256" key="7">
    <source>
        <dbReference type="SAM" id="SignalP"/>
    </source>
</evidence>
<dbReference type="GO" id="GO:0030141">
    <property type="term" value="C:secretory granule"/>
    <property type="evidence" value="ECO:0007669"/>
    <property type="project" value="TreeGrafter"/>
</dbReference>
<evidence type="ECO:0000256" key="4">
    <source>
        <dbReference type="ARBA" id="ARBA00022825"/>
    </source>
</evidence>
<dbReference type="PANTHER" id="PTHR24271:SF19">
    <property type="entry name" value="KALLIKREIN-6"/>
    <property type="match status" value="1"/>
</dbReference>
<dbReference type="GO" id="GO:0005576">
    <property type="term" value="C:extracellular region"/>
    <property type="evidence" value="ECO:0007669"/>
    <property type="project" value="Ensembl"/>
</dbReference>
<dbReference type="SUPFAM" id="SSF50494">
    <property type="entry name" value="Trypsin-like serine proteases"/>
    <property type="match status" value="1"/>
</dbReference>
<name>A0A8C5KTJ7_JACJA</name>
<evidence type="ECO:0000313" key="10">
    <source>
        <dbReference type="Proteomes" id="UP000694385"/>
    </source>
</evidence>
<dbReference type="InterPro" id="IPR009003">
    <property type="entry name" value="Peptidase_S1_PA"/>
</dbReference>
<keyword evidence="10" id="KW-1185">Reference proteome</keyword>
<dbReference type="Gene3D" id="2.40.10.10">
    <property type="entry name" value="Trypsin-like serine proteases"/>
    <property type="match status" value="2"/>
</dbReference>
<keyword evidence="5" id="KW-1015">Disulfide bond</keyword>
<keyword evidence="3 6" id="KW-0378">Hydrolase</keyword>
<dbReference type="PRINTS" id="PR00722">
    <property type="entry name" value="CHYMOTRYPSIN"/>
</dbReference>
<dbReference type="Proteomes" id="UP000694385">
    <property type="component" value="Unassembled WGS sequence"/>
</dbReference>
<evidence type="ECO:0000313" key="9">
    <source>
        <dbReference type="Ensembl" id="ENSJJAP00000012728.1"/>
    </source>
</evidence>
<protein>
    <submittedName>
        <fullName evidence="9">Kallikrein related-peptidase 6</fullName>
    </submittedName>
</protein>
<dbReference type="InterPro" id="IPR043504">
    <property type="entry name" value="Peptidase_S1_PA_chymotrypsin"/>
</dbReference>
<dbReference type="PANTHER" id="PTHR24271">
    <property type="entry name" value="KALLIKREIN-RELATED"/>
    <property type="match status" value="1"/>
</dbReference>
<dbReference type="FunFam" id="2.40.10.10:FF:000010">
    <property type="entry name" value="Kallikrein related peptidase 11"/>
    <property type="match status" value="1"/>
</dbReference>
<dbReference type="InterPro" id="IPR033116">
    <property type="entry name" value="TRYPSIN_SER"/>
</dbReference>
<dbReference type="GO" id="GO:0006508">
    <property type="term" value="P:proteolysis"/>
    <property type="evidence" value="ECO:0007669"/>
    <property type="project" value="UniProtKB-KW"/>
</dbReference>
<dbReference type="CDD" id="cd00190">
    <property type="entry name" value="Tryp_SPc"/>
    <property type="match status" value="1"/>
</dbReference>
<keyword evidence="7" id="KW-0732">Signal</keyword>
<dbReference type="InterPro" id="IPR001254">
    <property type="entry name" value="Trypsin_dom"/>
</dbReference>
<dbReference type="PROSITE" id="PS00134">
    <property type="entry name" value="TRYPSIN_HIS"/>
    <property type="match status" value="1"/>
</dbReference>
<feature type="signal peptide" evidence="7">
    <location>
        <begin position="1"/>
        <end position="27"/>
    </location>
</feature>
<evidence type="ECO:0000259" key="8">
    <source>
        <dbReference type="PROSITE" id="PS50240"/>
    </source>
</evidence>
<dbReference type="GO" id="GO:0001533">
    <property type="term" value="C:cornified envelope"/>
    <property type="evidence" value="ECO:0007669"/>
    <property type="project" value="Ensembl"/>
</dbReference>
<dbReference type="InterPro" id="IPR018114">
    <property type="entry name" value="TRYPSIN_HIS"/>
</dbReference>
<dbReference type="Pfam" id="PF00089">
    <property type="entry name" value="Trypsin"/>
    <property type="match status" value="1"/>
</dbReference>
<reference evidence="9" key="2">
    <citation type="submission" date="2025-09" db="UniProtKB">
        <authorList>
            <consortium name="Ensembl"/>
        </authorList>
    </citation>
    <scope>IDENTIFICATION</scope>
</reference>
<feature type="domain" description="Peptidase S1" evidence="8">
    <location>
        <begin position="33"/>
        <end position="253"/>
    </location>
</feature>
<dbReference type="Ensembl" id="ENSJJAT00000019212.1">
    <property type="protein sequence ID" value="ENSJJAP00000012728.1"/>
    <property type="gene ID" value="ENSJJAG00000015674.1"/>
</dbReference>
<dbReference type="GO" id="GO:0045171">
    <property type="term" value="C:intercellular bridge"/>
    <property type="evidence" value="ECO:0007669"/>
    <property type="project" value="Ensembl"/>
</dbReference>
<proteinExistence type="inferred from homology"/>
<organism evidence="9 10">
    <name type="scientific">Jaculus jaculus</name>
    <name type="common">Lesser Egyptian jerboa</name>
    <dbReference type="NCBI Taxonomy" id="51337"/>
    <lineage>
        <taxon>Eukaryota</taxon>
        <taxon>Metazoa</taxon>
        <taxon>Chordata</taxon>
        <taxon>Craniata</taxon>
        <taxon>Vertebrata</taxon>
        <taxon>Euteleostomi</taxon>
        <taxon>Mammalia</taxon>
        <taxon>Eutheria</taxon>
        <taxon>Euarchontoglires</taxon>
        <taxon>Glires</taxon>
        <taxon>Rodentia</taxon>
        <taxon>Myomorpha</taxon>
        <taxon>Dipodoidea</taxon>
        <taxon>Dipodidae</taxon>
        <taxon>Dipodinae</taxon>
        <taxon>Jaculus</taxon>
    </lineage>
</organism>